<evidence type="ECO:0000313" key="9">
    <source>
        <dbReference type="EMBL" id="KAA1173158.1"/>
    </source>
</evidence>
<dbReference type="RefSeq" id="WP_149600479.1">
    <property type="nucleotide sequence ID" value="NZ_VTUU01000005.1"/>
</dbReference>
<dbReference type="AlphaFoldDB" id="A0A5B0VFM9"/>
<dbReference type="Pfam" id="PF00171">
    <property type="entry name" value="Aldedh"/>
    <property type="match status" value="2"/>
</dbReference>
<dbReference type="Gene3D" id="3.40.309.10">
    <property type="entry name" value="Aldehyde Dehydrogenase, Chain A, domain 2"/>
    <property type="match status" value="1"/>
</dbReference>
<keyword evidence="4 7" id="KW-0521">NADP</keyword>
<comment type="subcellular location">
    <subcellularLocation>
        <location evidence="7">Cytoplasm</location>
    </subcellularLocation>
</comment>
<dbReference type="InterPro" id="IPR015590">
    <property type="entry name" value="Aldehyde_DH_dom"/>
</dbReference>
<reference evidence="9 10" key="1">
    <citation type="submission" date="2019-08" db="EMBL/GenBank/DDBJ databases">
        <title>Marinobacter ZYF650 sp. nov., a marine bacterium isolated from seawater of the Mariana trench.</title>
        <authorList>
            <person name="Ahmad W."/>
        </authorList>
    </citation>
    <scope>NUCLEOTIDE SEQUENCE [LARGE SCALE GENOMIC DNA]</scope>
    <source>
        <strain evidence="9 10">ZYF650</strain>
    </source>
</reference>
<proteinExistence type="inferred from homology"/>
<evidence type="ECO:0000256" key="3">
    <source>
        <dbReference type="ARBA" id="ARBA00022650"/>
    </source>
</evidence>
<keyword evidence="10" id="KW-1185">Reference proteome</keyword>
<dbReference type="EC" id="1.2.1.41" evidence="7"/>
<dbReference type="SUPFAM" id="SSF53720">
    <property type="entry name" value="ALDH-like"/>
    <property type="match status" value="1"/>
</dbReference>
<evidence type="ECO:0000256" key="6">
    <source>
        <dbReference type="ARBA" id="ARBA00049024"/>
    </source>
</evidence>
<dbReference type="Gene3D" id="3.40.605.10">
    <property type="entry name" value="Aldehyde Dehydrogenase, Chain A, domain 1"/>
    <property type="match status" value="1"/>
</dbReference>
<dbReference type="NCBIfam" id="NF001221">
    <property type="entry name" value="PRK00197.1"/>
    <property type="match status" value="1"/>
</dbReference>
<protein>
    <recommendedName>
        <fullName evidence="7">Gamma-glutamyl phosphate reductase</fullName>
        <shortName evidence="7">GPR</shortName>
        <ecNumber evidence="7">1.2.1.41</ecNumber>
    </recommendedName>
    <alternativeName>
        <fullName evidence="7">Glutamate-5-semialdehyde dehydrogenase</fullName>
    </alternativeName>
    <alternativeName>
        <fullName evidence="7">Glutamyl-gamma-semialdehyde dehydrogenase</fullName>
        <shortName evidence="7">GSA dehydrogenase</shortName>
    </alternativeName>
</protein>
<dbReference type="EMBL" id="VTUU01000005">
    <property type="protein sequence ID" value="KAA1173158.1"/>
    <property type="molecule type" value="Genomic_DNA"/>
</dbReference>
<comment type="function">
    <text evidence="7">Catalyzes the NADPH-dependent reduction of L-glutamate 5-phosphate into L-glutamate 5-semialdehyde and phosphate. The product spontaneously undergoes cyclization to form 1-pyrroline-5-carboxylate.</text>
</comment>
<comment type="similarity">
    <text evidence="7">Belongs to the gamma-glutamyl phosphate reductase family.</text>
</comment>
<dbReference type="PROSITE" id="PS01223">
    <property type="entry name" value="PROA"/>
    <property type="match status" value="1"/>
</dbReference>
<dbReference type="GO" id="GO:0005737">
    <property type="term" value="C:cytoplasm"/>
    <property type="evidence" value="ECO:0007669"/>
    <property type="project" value="UniProtKB-SubCell"/>
</dbReference>
<comment type="catalytic activity">
    <reaction evidence="6 7">
        <text>L-glutamate 5-semialdehyde + phosphate + NADP(+) = L-glutamyl 5-phosphate + NADPH + H(+)</text>
        <dbReference type="Rhea" id="RHEA:19541"/>
        <dbReference type="ChEBI" id="CHEBI:15378"/>
        <dbReference type="ChEBI" id="CHEBI:43474"/>
        <dbReference type="ChEBI" id="CHEBI:57783"/>
        <dbReference type="ChEBI" id="CHEBI:58066"/>
        <dbReference type="ChEBI" id="CHEBI:58274"/>
        <dbReference type="ChEBI" id="CHEBI:58349"/>
        <dbReference type="EC" id="1.2.1.41"/>
    </reaction>
</comment>
<organism evidence="9 10">
    <name type="scientific">Marinobacter salinexigens</name>
    <dbReference type="NCBI Taxonomy" id="2919747"/>
    <lineage>
        <taxon>Bacteria</taxon>
        <taxon>Pseudomonadati</taxon>
        <taxon>Pseudomonadota</taxon>
        <taxon>Gammaproteobacteria</taxon>
        <taxon>Pseudomonadales</taxon>
        <taxon>Marinobacteraceae</taxon>
        <taxon>Marinobacter</taxon>
    </lineage>
</organism>
<gene>
    <name evidence="7" type="primary">proA</name>
    <name evidence="9" type="ORF">FWJ25_11720</name>
</gene>
<dbReference type="PANTHER" id="PTHR11063">
    <property type="entry name" value="GLUTAMATE SEMIALDEHYDE DEHYDROGENASE"/>
    <property type="match status" value="1"/>
</dbReference>
<sequence length="417" mass="45074">MDIAAYMSEVGQQARAAATLVARSTTAVRNKALLATAEALDKARDELAEANRKDLDQGRENGLDAAMLDRLGLTSQRIDTMIEGLRQVASLPDPIGEITDMTYRPSGIQVGKMRVPLGVIGIIYESRPNVTVEAASLCLKSGNATILRGGSESIHSNQAIARCIAWGLAEAGLPETAVQVVKTIDRAAVGELITMPKYVDVIVPRGGKGLIERISNDARVPVIKHLDGVCHVYVDSHADPEKALRVAVNAKTHRYGTCNTMETLLVDREIAEDILPLMASAFAEKGVELRGCELTRAIIDAREATELDWEAEYLAPILAVRVVDGLDGAIEHINRYSSQHTDSIITENYTRARRFLTEVDSSSVMINASTRFADGFEYGLGAEIGISTDKIHARGPVGLEGLTSQKYVVFGDGHIRA</sequence>
<dbReference type="InterPro" id="IPR012134">
    <property type="entry name" value="Glu-5-SA_DH"/>
</dbReference>
<keyword evidence="7" id="KW-0963">Cytoplasm</keyword>
<comment type="pathway">
    <text evidence="1 7">Amino-acid biosynthesis; L-proline biosynthesis; L-glutamate 5-semialdehyde from L-glutamate: step 2/2.</text>
</comment>
<dbReference type="PANTHER" id="PTHR11063:SF8">
    <property type="entry name" value="DELTA-1-PYRROLINE-5-CARBOXYLATE SYNTHASE"/>
    <property type="match status" value="1"/>
</dbReference>
<feature type="domain" description="Aldehyde dehydrogenase" evidence="8">
    <location>
        <begin position="10"/>
        <end position="283"/>
    </location>
</feature>
<dbReference type="CDD" id="cd07079">
    <property type="entry name" value="ALDH_F18-19_ProA-GPR"/>
    <property type="match status" value="1"/>
</dbReference>
<evidence type="ECO:0000256" key="1">
    <source>
        <dbReference type="ARBA" id="ARBA00004985"/>
    </source>
</evidence>
<dbReference type="InterPro" id="IPR016163">
    <property type="entry name" value="Ald_DH_C"/>
</dbReference>
<dbReference type="UniPathway" id="UPA00098">
    <property type="reaction ID" value="UER00360"/>
</dbReference>
<evidence type="ECO:0000256" key="5">
    <source>
        <dbReference type="ARBA" id="ARBA00023002"/>
    </source>
</evidence>
<evidence type="ECO:0000256" key="2">
    <source>
        <dbReference type="ARBA" id="ARBA00022605"/>
    </source>
</evidence>
<evidence type="ECO:0000256" key="7">
    <source>
        <dbReference type="HAMAP-Rule" id="MF_00412"/>
    </source>
</evidence>
<dbReference type="PIRSF" id="PIRSF000151">
    <property type="entry name" value="GPR"/>
    <property type="match status" value="1"/>
</dbReference>
<keyword evidence="5 7" id="KW-0560">Oxidoreductase</keyword>
<evidence type="ECO:0000313" key="10">
    <source>
        <dbReference type="Proteomes" id="UP000323161"/>
    </source>
</evidence>
<dbReference type="InterPro" id="IPR000965">
    <property type="entry name" value="GPR_dom"/>
</dbReference>
<name>A0A5B0VFM9_9GAMM</name>
<keyword evidence="3 7" id="KW-0641">Proline biosynthesis</keyword>
<dbReference type="InterPro" id="IPR016162">
    <property type="entry name" value="Ald_DH_N"/>
</dbReference>
<dbReference type="GO" id="GO:0004350">
    <property type="term" value="F:glutamate-5-semialdehyde dehydrogenase activity"/>
    <property type="evidence" value="ECO:0007669"/>
    <property type="project" value="UniProtKB-UniRule"/>
</dbReference>
<dbReference type="Proteomes" id="UP000323161">
    <property type="component" value="Unassembled WGS sequence"/>
</dbReference>
<dbReference type="InterPro" id="IPR016161">
    <property type="entry name" value="Ald_DH/histidinol_DH"/>
</dbReference>
<dbReference type="InterPro" id="IPR020593">
    <property type="entry name" value="G-glutamylP_reductase_CS"/>
</dbReference>
<dbReference type="GO" id="GO:0050661">
    <property type="term" value="F:NADP binding"/>
    <property type="evidence" value="ECO:0007669"/>
    <property type="project" value="InterPro"/>
</dbReference>
<keyword evidence="2 7" id="KW-0028">Amino-acid biosynthesis</keyword>
<comment type="caution">
    <text evidence="9">The sequence shown here is derived from an EMBL/GenBank/DDBJ whole genome shotgun (WGS) entry which is preliminary data.</text>
</comment>
<dbReference type="GO" id="GO:0055129">
    <property type="term" value="P:L-proline biosynthetic process"/>
    <property type="evidence" value="ECO:0007669"/>
    <property type="project" value="UniProtKB-UniRule"/>
</dbReference>
<dbReference type="NCBIfam" id="TIGR00407">
    <property type="entry name" value="proA"/>
    <property type="match status" value="1"/>
</dbReference>
<feature type="domain" description="Aldehyde dehydrogenase" evidence="8">
    <location>
        <begin position="309"/>
        <end position="373"/>
    </location>
</feature>
<accession>A0A5B0VFM9</accession>
<dbReference type="HAMAP" id="MF_00412">
    <property type="entry name" value="ProA"/>
    <property type="match status" value="1"/>
</dbReference>
<evidence type="ECO:0000256" key="4">
    <source>
        <dbReference type="ARBA" id="ARBA00022857"/>
    </source>
</evidence>
<dbReference type="FunFam" id="3.40.309.10:FF:000006">
    <property type="entry name" value="Gamma-glutamyl phosphate reductase"/>
    <property type="match status" value="1"/>
</dbReference>
<evidence type="ECO:0000259" key="8">
    <source>
        <dbReference type="Pfam" id="PF00171"/>
    </source>
</evidence>